<sequence>MYMILSILALSHVGVVYVNAKCASDLITMGDGMCVAIKEATDRYCKAHETCAALSQTTQQLFILIGLNHKLLDPNKIPTSALFTWTSVSDVLVHRGKAKEGWRDADPRNLLYASQLGDINWDDEQPDGNKPVVGLKQPNLRAHDIQLERIQANVVCELIKEATLETPRINQFKANFPIKLEQEKNDNEISDACYQRLMEPTLLKCSFLCNQNIQCRSVYHNLSQKTCVHILYTDARLPSAFRNIAGEWKRGKAKEGWRDADPRNLLYASQLGDINWDDEQPDGNKPVVGLKQPNLRAHDIQLERIQANVVCELIKEATLETPRINQFKANFPIKLEQEKNDNEISDACYQRLMEPTLLKCSFLCNQNIQCRSVYHNLSQKTCVHILYTDARLPSAFRNIAGEWKRSDPEATLRRTTPNGVRVHIRWANCNRICKVNLHAGAIRRTIAASVDNIIQQLSFRSDGHRSDIYNSTFVEFATFVDICN</sequence>
<reference key="2">
    <citation type="submission" date="2011-10" db="EMBL/GenBank/DDBJ databases">
        <title>The genome and transcriptome sequence of Clonorchis sinensis provide insights into the carcinogenic liver fluke.</title>
        <authorList>
            <person name="Wang X."/>
            <person name="Huang Y."/>
            <person name="Chen W."/>
            <person name="Liu H."/>
            <person name="Guo L."/>
            <person name="Chen Y."/>
            <person name="Luo F."/>
            <person name="Zhou W."/>
            <person name="Sun J."/>
            <person name="Mao Q."/>
            <person name="Liang P."/>
            <person name="Zhou C."/>
            <person name="Tian Y."/>
            <person name="Men J."/>
            <person name="Lv X."/>
            <person name="Huang L."/>
            <person name="Zhou J."/>
            <person name="Hu Y."/>
            <person name="Li R."/>
            <person name="Zhang F."/>
            <person name="Lei H."/>
            <person name="Li X."/>
            <person name="Hu X."/>
            <person name="Liang C."/>
            <person name="Xu J."/>
            <person name="Wu Z."/>
            <person name="Yu X."/>
        </authorList>
    </citation>
    <scope>NUCLEOTIDE SEQUENCE</scope>
    <source>
        <strain>Henan</strain>
    </source>
</reference>
<dbReference type="EMBL" id="DF142887">
    <property type="protein sequence ID" value="GAA48408.1"/>
    <property type="molecule type" value="Genomic_DNA"/>
</dbReference>
<proteinExistence type="predicted"/>
<evidence type="ECO:0000313" key="2">
    <source>
        <dbReference type="EMBL" id="GAA48408.1"/>
    </source>
</evidence>
<gene>
    <name evidence="2" type="ORF">CLF_101571</name>
</gene>
<dbReference type="AlphaFoldDB" id="G7Y622"/>
<reference evidence="2" key="1">
    <citation type="journal article" date="2011" name="Genome Biol.">
        <title>The draft genome of the carcinogenic human liver fluke Clonorchis sinensis.</title>
        <authorList>
            <person name="Wang X."/>
            <person name="Chen W."/>
            <person name="Huang Y."/>
            <person name="Sun J."/>
            <person name="Men J."/>
            <person name="Liu H."/>
            <person name="Luo F."/>
            <person name="Guo L."/>
            <person name="Lv X."/>
            <person name="Deng C."/>
            <person name="Zhou C."/>
            <person name="Fan Y."/>
            <person name="Li X."/>
            <person name="Huang L."/>
            <person name="Hu Y."/>
            <person name="Liang C."/>
            <person name="Hu X."/>
            <person name="Xu J."/>
            <person name="Yu X."/>
        </authorList>
    </citation>
    <scope>NUCLEOTIDE SEQUENCE [LARGE SCALE GENOMIC DNA]</scope>
    <source>
        <strain evidence="2">Henan</strain>
    </source>
</reference>
<keyword evidence="3" id="KW-1185">Reference proteome</keyword>
<dbReference type="Proteomes" id="UP000008909">
    <property type="component" value="Unassembled WGS sequence"/>
</dbReference>
<name>G7Y622_CLOSI</name>
<evidence type="ECO:0000256" key="1">
    <source>
        <dbReference type="SAM" id="SignalP"/>
    </source>
</evidence>
<evidence type="ECO:0000313" key="3">
    <source>
        <dbReference type="Proteomes" id="UP000008909"/>
    </source>
</evidence>
<keyword evidence="1" id="KW-0732">Signal</keyword>
<accession>G7Y622</accession>
<feature type="signal peptide" evidence="1">
    <location>
        <begin position="1"/>
        <end position="20"/>
    </location>
</feature>
<organism evidence="2 3">
    <name type="scientific">Clonorchis sinensis</name>
    <name type="common">Chinese liver fluke</name>
    <dbReference type="NCBI Taxonomy" id="79923"/>
    <lineage>
        <taxon>Eukaryota</taxon>
        <taxon>Metazoa</taxon>
        <taxon>Spiralia</taxon>
        <taxon>Lophotrochozoa</taxon>
        <taxon>Platyhelminthes</taxon>
        <taxon>Trematoda</taxon>
        <taxon>Digenea</taxon>
        <taxon>Opisthorchiida</taxon>
        <taxon>Opisthorchiata</taxon>
        <taxon>Opisthorchiidae</taxon>
        <taxon>Clonorchis</taxon>
    </lineage>
</organism>
<protein>
    <recommendedName>
        <fullName evidence="4">Apple domain-containing protein</fullName>
    </recommendedName>
</protein>
<feature type="chain" id="PRO_5003506310" description="Apple domain-containing protein" evidence="1">
    <location>
        <begin position="21"/>
        <end position="484"/>
    </location>
</feature>
<evidence type="ECO:0008006" key="4">
    <source>
        <dbReference type="Google" id="ProtNLM"/>
    </source>
</evidence>